<feature type="transmembrane region" description="Helical" evidence="1">
    <location>
        <begin position="7"/>
        <end position="29"/>
    </location>
</feature>
<evidence type="ECO:0000313" key="4">
    <source>
        <dbReference type="Proteomes" id="UP000062160"/>
    </source>
</evidence>
<dbReference type="PANTHER" id="PTHR45138">
    <property type="entry name" value="REGULATORY COMPONENTS OF SENSORY TRANSDUCTION SYSTEM"/>
    <property type="match status" value="1"/>
</dbReference>
<dbReference type="SUPFAM" id="SSF55073">
    <property type="entry name" value="Nucleotide cyclase"/>
    <property type="match status" value="1"/>
</dbReference>
<dbReference type="AlphaFoldDB" id="A0A0U9HFR6"/>
<sequence length="225" mass="26053">MIKKRHSLKLFFIFLSWIGVGISPWALYVQHLNENTFERRFAPAYLTIHTSFWLCTGYFLAKLYFSAYKDELTGLWNRRYLNEILHDLTRDLKDQRADKILSLAILDIDNFKSINDRYGHLFGDEVLKEIAQILQDNLRRTDIIARWGGEEFVIVMPDTNSTGAKAVFERIRSIIEEYDFGCKITISGGIASAQELVQAADLINMADKALYKAKLIKNLITLHQE</sequence>
<organism evidence="3">
    <name type="scientific">Tepidanaerobacter syntrophicus</name>
    <dbReference type="NCBI Taxonomy" id="224999"/>
    <lineage>
        <taxon>Bacteria</taxon>
        <taxon>Bacillati</taxon>
        <taxon>Bacillota</taxon>
        <taxon>Clostridia</taxon>
        <taxon>Thermosediminibacterales</taxon>
        <taxon>Tepidanaerobacteraceae</taxon>
        <taxon>Tepidanaerobacter</taxon>
    </lineage>
</organism>
<dbReference type="InterPro" id="IPR050469">
    <property type="entry name" value="Diguanylate_Cyclase"/>
</dbReference>
<evidence type="ECO:0000259" key="2">
    <source>
        <dbReference type="PROSITE" id="PS50887"/>
    </source>
</evidence>
<dbReference type="PANTHER" id="PTHR45138:SF9">
    <property type="entry name" value="DIGUANYLATE CYCLASE DGCM-RELATED"/>
    <property type="match status" value="1"/>
</dbReference>
<keyword evidence="1" id="KW-0812">Transmembrane</keyword>
<proteinExistence type="predicted"/>
<keyword evidence="4" id="KW-1185">Reference proteome</keyword>
<name>A0A0U9HFR6_9FIRM</name>
<dbReference type="InterPro" id="IPR043128">
    <property type="entry name" value="Rev_trsase/Diguanyl_cyclase"/>
</dbReference>
<dbReference type="GO" id="GO:0052621">
    <property type="term" value="F:diguanylate cyclase activity"/>
    <property type="evidence" value="ECO:0007669"/>
    <property type="project" value="TreeGrafter"/>
</dbReference>
<dbReference type="STRING" id="224999.GCA_001485475_01628"/>
<dbReference type="InterPro" id="IPR029787">
    <property type="entry name" value="Nucleotide_cyclase"/>
</dbReference>
<evidence type="ECO:0000313" key="3">
    <source>
        <dbReference type="EMBL" id="GAQ25598.1"/>
    </source>
</evidence>
<dbReference type="CDD" id="cd01949">
    <property type="entry name" value="GGDEF"/>
    <property type="match status" value="1"/>
</dbReference>
<feature type="domain" description="GGDEF" evidence="2">
    <location>
        <begin position="99"/>
        <end position="225"/>
    </location>
</feature>
<keyword evidence="1" id="KW-0472">Membrane</keyword>
<evidence type="ECO:0000256" key="1">
    <source>
        <dbReference type="SAM" id="Phobius"/>
    </source>
</evidence>
<dbReference type="OrthoDB" id="9783388at2"/>
<dbReference type="FunFam" id="3.30.70.270:FF:000001">
    <property type="entry name" value="Diguanylate cyclase domain protein"/>
    <property type="match status" value="1"/>
</dbReference>
<dbReference type="SMART" id="SM00267">
    <property type="entry name" value="GGDEF"/>
    <property type="match status" value="1"/>
</dbReference>
<protein>
    <submittedName>
        <fullName evidence="3">Diguanylate cyclase (GGDEF) domain-containing protein</fullName>
    </submittedName>
</protein>
<gene>
    <name evidence="3" type="ORF">TSYNT_8127</name>
</gene>
<reference evidence="3" key="1">
    <citation type="journal article" date="2016" name="Genome Announc.">
        <title>Draft Genome Sequence of the Syntrophic Lactate-Degrading Bacterium Tepidanaerobacter syntrophicus JLT.</title>
        <authorList>
            <person name="Matsuura N."/>
            <person name="Ohashi A."/>
            <person name="Tourlousse D.M."/>
            <person name="Sekiguchi Y."/>
        </authorList>
    </citation>
    <scope>NUCLEOTIDE SEQUENCE [LARGE SCALE GENOMIC DNA]</scope>
    <source>
        <strain evidence="3">JL</strain>
    </source>
</reference>
<dbReference type="PROSITE" id="PS50887">
    <property type="entry name" value="GGDEF"/>
    <property type="match status" value="1"/>
</dbReference>
<dbReference type="EMBL" id="DF977002">
    <property type="protein sequence ID" value="GAQ25598.1"/>
    <property type="molecule type" value="Genomic_DNA"/>
</dbReference>
<keyword evidence="1" id="KW-1133">Transmembrane helix</keyword>
<feature type="transmembrane region" description="Helical" evidence="1">
    <location>
        <begin position="41"/>
        <end position="61"/>
    </location>
</feature>
<dbReference type="Gene3D" id="3.30.70.270">
    <property type="match status" value="1"/>
</dbReference>
<dbReference type="RefSeq" id="WP_059033008.1">
    <property type="nucleotide sequence ID" value="NZ_DF977002.1"/>
</dbReference>
<dbReference type="NCBIfam" id="TIGR00254">
    <property type="entry name" value="GGDEF"/>
    <property type="match status" value="1"/>
</dbReference>
<dbReference type="Proteomes" id="UP000062160">
    <property type="component" value="Unassembled WGS sequence"/>
</dbReference>
<dbReference type="Pfam" id="PF00990">
    <property type="entry name" value="GGDEF"/>
    <property type="match status" value="1"/>
</dbReference>
<accession>A0A0U9HFR6</accession>
<dbReference type="InterPro" id="IPR000160">
    <property type="entry name" value="GGDEF_dom"/>
</dbReference>